<evidence type="ECO:0000256" key="7">
    <source>
        <dbReference type="SAM" id="Phobius"/>
    </source>
</evidence>
<evidence type="ECO:0000256" key="2">
    <source>
        <dbReference type="ARBA" id="ARBA00022692"/>
    </source>
</evidence>
<evidence type="ECO:0000256" key="6">
    <source>
        <dbReference type="ARBA" id="ARBA00025799"/>
    </source>
</evidence>
<dbReference type="Pfam" id="PF04178">
    <property type="entry name" value="Got1"/>
    <property type="match status" value="1"/>
</dbReference>
<dbReference type="GO" id="GO:0000139">
    <property type="term" value="C:Golgi membrane"/>
    <property type="evidence" value="ECO:0007669"/>
    <property type="project" value="UniProtKB-SubCell"/>
</dbReference>
<dbReference type="PANTHER" id="PTHR21493:SF9">
    <property type="entry name" value="GOLGI TRANSPORT PROTEIN 1-RELATED"/>
    <property type="match status" value="1"/>
</dbReference>
<evidence type="ECO:0000313" key="9">
    <source>
        <dbReference type="Proteomes" id="UP000308768"/>
    </source>
</evidence>
<evidence type="ECO:0000256" key="4">
    <source>
        <dbReference type="ARBA" id="ARBA00023034"/>
    </source>
</evidence>
<evidence type="ECO:0000256" key="1">
    <source>
        <dbReference type="ARBA" id="ARBA00004653"/>
    </source>
</evidence>
<feature type="transmembrane region" description="Helical" evidence="7">
    <location>
        <begin position="6"/>
        <end position="26"/>
    </location>
</feature>
<dbReference type="AlphaFoldDB" id="A0A4U0WMW6"/>
<organism evidence="8 9">
    <name type="scientific">Cryomyces minteri</name>
    <dbReference type="NCBI Taxonomy" id="331657"/>
    <lineage>
        <taxon>Eukaryota</taxon>
        <taxon>Fungi</taxon>
        <taxon>Dikarya</taxon>
        <taxon>Ascomycota</taxon>
        <taxon>Pezizomycotina</taxon>
        <taxon>Dothideomycetes</taxon>
        <taxon>Dothideomycetes incertae sedis</taxon>
        <taxon>Cryomyces</taxon>
    </lineage>
</organism>
<keyword evidence="2 7" id="KW-0812">Transmembrane</keyword>
<dbReference type="STRING" id="331657.A0A4U0WMW6"/>
<comment type="subcellular location">
    <subcellularLocation>
        <location evidence="1">Golgi apparatus membrane</location>
        <topology evidence="1">Multi-pass membrane protein</topology>
    </subcellularLocation>
</comment>
<dbReference type="InterPro" id="IPR045176">
    <property type="entry name" value="Got1"/>
</dbReference>
<proteinExistence type="inferred from homology"/>
<accession>A0A4U0WMW6</accession>
<evidence type="ECO:0008006" key="10">
    <source>
        <dbReference type="Google" id="ProtNLM"/>
    </source>
</evidence>
<dbReference type="InterPro" id="IPR007305">
    <property type="entry name" value="Vesicle_transpt_Got1/SFT2"/>
</dbReference>
<comment type="similarity">
    <text evidence="6">Belongs to the GOT1 family.</text>
</comment>
<dbReference type="GO" id="GO:0000137">
    <property type="term" value="C:Golgi cis cisterna"/>
    <property type="evidence" value="ECO:0007669"/>
    <property type="project" value="TreeGrafter"/>
</dbReference>
<dbReference type="GO" id="GO:0042147">
    <property type="term" value="P:retrograde transport, endosome to Golgi"/>
    <property type="evidence" value="ECO:0007669"/>
    <property type="project" value="InterPro"/>
</dbReference>
<dbReference type="EMBL" id="NAJN01001278">
    <property type="protein sequence ID" value="TKA64341.1"/>
    <property type="molecule type" value="Genomic_DNA"/>
</dbReference>
<dbReference type="GO" id="GO:0030134">
    <property type="term" value="C:COPII-coated ER to Golgi transport vesicle"/>
    <property type="evidence" value="ECO:0007669"/>
    <property type="project" value="TreeGrafter"/>
</dbReference>
<keyword evidence="9" id="KW-1185">Reference proteome</keyword>
<dbReference type="PANTHER" id="PTHR21493">
    <property type="entry name" value="CGI-141-RELATED/LIPASE CONTAINING PROTEIN"/>
    <property type="match status" value="1"/>
</dbReference>
<feature type="transmembrane region" description="Helical" evidence="7">
    <location>
        <begin position="38"/>
        <end position="58"/>
    </location>
</feature>
<sequence length="114" mass="12653">MFFDRAMLAMGNILFIAGLTMIIGLQKTGRFFARRQKLKGTAAFVAGIILILVRWPFIGFLVELYGIFVLFGDFFTTIAGFMYNVPVVGPYLAKALVWAGEQAGGRRRNADLPV</sequence>
<protein>
    <recommendedName>
        <fullName evidence="10">Protein transport protein GOT1</fullName>
    </recommendedName>
</protein>
<keyword evidence="4" id="KW-0333">Golgi apparatus</keyword>
<dbReference type="GO" id="GO:0005829">
    <property type="term" value="C:cytosol"/>
    <property type="evidence" value="ECO:0007669"/>
    <property type="project" value="GOC"/>
</dbReference>
<dbReference type="GO" id="GO:0006888">
    <property type="term" value="P:endoplasmic reticulum to Golgi vesicle-mediated transport"/>
    <property type="evidence" value="ECO:0007669"/>
    <property type="project" value="InterPro"/>
</dbReference>
<keyword evidence="3 7" id="KW-1133">Transmembrane helix</keyword>
<dbReference type="GO" id="GO:0005783">
    <property type="term" value="C:endoplasmic reticulum"/>
    <property type="evidence" value="ECO:0007669"/>
    <property type="project" value="TreeGrafter"/>
</dbReference>
<reference evidence="8 9" key="1">
    <citation type="submission" date="2017-03" db="EMBL/GenBank/DDBJ databases">
        <title>Genomes of endolithic fungi from Antarctica.</title>
        <authorList>
            <person name="Coleine C."/>
            <person name="Masonjones S."/>
            <person name="Stajich J.E."/>
        </authorList>
    </citation>
    <scope>NUCLEOTIDE SEQUENCE [LARGE SCALE GENOMIC DNA]</scope>
    <source>
        <strain evidence="8 9">CCFEE 5187</strain>
    </source>
</reference>
<dbReference type="Proteomes" id="UP000308768">
    <property type="component" value="Unassembled WGS sequence"/>
</dbReference>
<comment type="caution">
    <text evidence="8">The sequence shown here is derived from an EMBL/GenBank/DDBJ whole genome shotgun (WGS) entry which is preliminary data.</text>
</comment>
<gene>
    <name evidence="8" type="ORF">B0A49_06441</name>
</gene>
<evidence type="ECO:0000256" key="3">
    <source>
        <dbReference type="ARBA" id="ARBA00022989"/>
    </source>
</evidence>
<name>A0A4U0WMW6_9PEZI</name>
<evidence type="ECO:0000256" key="5">
    <source>
        <dbReference type="ARBA" id="ARBA00023136"/>
    </source>
</evidence>
<dbReference type="OrthoDB" id="204784at2759"/>
<keyword evidence="5 7" id="KW-0472">Membrane</keyword>
<evidence type="ECO:0000313" key="8">
    <source>
        <dbReference type="EMBL" id="TKA64341.1"/>
    </source>
</evidence>